<proteinExistence type="predicted"/>
<evidence type="ECO:0000313" key="2">
    <source>
        <dbReference type="Proteomes" id="UP000438429"/>
    </source>
</evidence>
<reference evidence="1 2" key="1">
    <citation type="submission" date="2019-06" db="EMBL/GenBank/DDBJ databases">
        <title>Draft genomes of female and male turbot (Scophthalmus maximus).</title>
        <authorList>
            <person name="Xu H."/>
            <person name="Xu X.-W."/>
            <person name="Shao C."/>
            <person name="Chen S."/>
        </authorList>
    </citation>
    <scope>NUCLEOTIDE SEQUENCE [LARGE SCALE GENOMIC DNA]</scope>
    <source>
        <strain evidence="1">Ysfricsl-2016a</strain>
        <tissue evidence="1">Blood</tissue>
    </source>
</reference>
<name>A0A6A4S1F8_SCOMX</name>
<accession>A0A6A4S1F8</accession>
<evidence type="ECO:0000313" key="1">
    <source>
        <dbReference type="EMBL" id="KAF0028193.1"/>
    </source>
</evidence>
<dbReference type="AlphaFoldDB" id="A0A6A4S1F8"/>
<comment type="caution">
    <text evidence="1">The sequence shown here is derived from an EMBL/GenBank/DDBJ whole genome shotgun (WGS) entry which is preliminary data.</text>
</comment>
<dbReference type="Proteomes" id="UP000438429">
    <property type="component" value="Unassembled WGS sequence"/>
</dbReference>
<gene>
    <name evidence="1" type="ORF">F2P81_019280</name>
</gene>
<organism evidence="1 2">
    <name type="scientific">Scophthalmus maximus</name>
    <name type="common">Turbot</name>
    <name type="synonym">Psetta maxima</name>
    <dbReference type="NCBI Taxonomy" id="52904"/>
    <lineage>
        <taxon>Eukaryota</taxon>
        <taxon>Metazoa</taxon>
        <taxon>Chordata</taxon>
        <taxon>Craniata</taxon>
        <taxon>Vertebrata</taxon>
        <taxon>Euteleostomi</taxon>
        <taxon>Actinopterygii</taxon>
        <taxon>Neopterygii</taxon>
        <taxon>Teleostei</taxon>
        <taxon>Neoteleostei</taxon>
        <taxon>Acanthomorphata</taxon>
        <taxon>Carangaria</taxon>
        <taxon>Pleuronectiformes</taxon>
        <taxon>Pleuronectoidei</taxon>
        <taxon>Scophthalmidae</taxon>
        <taxon>Scophthalmus</taxon>
    </lineage>
</organism>
<sequence>MQPRAERRTEICGKLSNTYNSISYQRAPFDDAYQAPEERLDMWKLFERQRMNWNKKQLLKPEMKLD</sequence>
<dbReference type="EMBL" id="VEVO01000017">
    <property type="protein sequence ID" value="KAF0028193.1"/>
    <property type="molecule type" value="Genomic_DNA"/>
</dbReference>
<protein>
    <submittedName>
        <fullName evidence="1">Uncharacterized protein</fullName>
    </submittedName>
</protein>